<dbReference type="InterPro" id="IPR029058">
    <property type="entry name" value="AB_hydrolase_fold"/>
</dbReference>
<accession>A0AAV0T648</accession>
<dbReference type="SUPFAM" id="SSF53474">
    <property type="entry name" value="alpha/beta-Hydrolases"/>
    <property type="match status" value="1"/>
</dbReference>
<proteinExistence type="predicted"/>
<keyword evidence="4" id="KW-1185">Reference proteome</keyword>
<dbReference type="PANTHER" id="PTHR12482">
    <property type="entry name" value="LIPASE ROG1-RELATED-RELATED"/>
    <property type="match status" value="1"/>
</dbReference>
<reference evidence="3" key="1">
    <citation type="submission" date="2022-12" db="EMBL/GenBank/DDBJ databases">
        <authorList>
            <person name="Webb A."/>
        </authorList>
    </citation>
    <scope>NUCLEOTIDE SEQUENCE</scope>
    <source>
        <strain evidence="3">Hp1</strain>
    </source>
</reference>
<dbReference type="Proteomes" id="UP001162031">
    <property type="component" value="Unassembled WGS sequence"/>
</dbReference>
<feature type="domain" description="DUF676" evidence="2">
    <location>
        <begin position="14"/>
        <end position="231"/>
    </location>
</feature>
<evidence type="ECO:0000313" key="4">
    <source>
        <dbReference type="Proteomes" id="UP001162031"/>
    </source>
</evidence>
<name>A0AAV0T648_HYABA</name>
<organism evidence="3 4">
    <name type="scientific">Hyaloperonospora brassicae</name>
    <name type="common">Brassica downy mildew</name>
    <name type="synonym">Peronospora brassicae</name>
    <dbReference type="NCBI Taxonomy" id="162125"/>
    <lineage>
        <taxon>Eukaryota</taxon>
        <taxon>Sar</taxon>
        <taxon>Stramenopiles</taxon>
        <taxon>Oomycota</taxon>
        <taxon>Peronosporomycetes</taxon>
        <taxon>Peronosporales</taxon>
        <taxon>Peronosporaceae</taxon>
        <taxon>Hyaloperonospora</taxon>
    </lineage>
</organism>
<dbReference type="PANTHER" id="PTHR12482:SF62">
    <property type="entry name" value="LIPASE ROG1-RELATED"/>
    <property type="match status" value="1"/>
</dbReference>
<sequence length="460" mass="49916">MATPDATDGPYLPEHIVVLVHGNNGSGADFDAVAKALVATFGGPQELLVIQSRANESDTSLGVETGGNRLAKEVVEAVFEYEVSPTARQHKVSLVGHSLGGLYARYALVQLMKAMSCLHVAYVDFVTICTPHLGSRRARGPSTVKNLVRLGVHKVLASRAIYGQTGIDLLLNEHEQHQGWATMHANEPQPARPLLMVMSDPASEFVRALKRFRHGTLVAMTDGDLVVPFPSASMRSHSPYVSTFLTDCYVDWRWHVRHSGFADETGSSCVYPAYAAFMERLNAKVDTSVVIEDHGLGLDASCAPQRLSVEGFTSDNKQEVEFPHEMLCSMQQALPWRRIDVLVEPSGVKGKLRLHDWPINKMQPPDCRADEFINLLCDMIGADHGICPRTIPETVEKLDGSAALAQDTSSSYTANKAGDEASSKQGSADGDTKTYQSGHTSPVSCSSGSLCDFPVHAELS</sequence>
<dbReference type="Pfam" id="PF05057">
    <property type="entry name" value="DUF676"/>
    <property type="match status" value="1"/>
</dbReference>
<feature type="compositionally biased region" description="Polar residues" evidence="1">
    <location>
        <begin position="433"/>
        <end position="448"/>
    </location>
</feature>
<evidence type="ECO:0000256" key="1">
    <source>
        <dbReference type="SAM" id="MobiDB-lite"/>
    </source>
</evidence>
<dbReference type="InterPro" id="IPR007751">
    <property type="entry name" value="DUF676_lipase-like"/>
</dbReference>
<dbReference type="EMBL" id="CANTFL010000136">
    <property type="protein sequence ID" value="CAI5714758.1"/>
    <property type="molecule type" value="Genomic_DNA"/>
</dbReference>
<dbReference type="Gene3D" id="3.40.50.1820">
    <property type="entry name" value="alpha/beta hydrolase"/>
    <property type="match status" value="1"/>
</dbReference>
<evidence type="ECO:0000313" key="3">
    <source>
        <dbReference type="EMBL" id="CAI5714758.1"/>
    </source>
</evidence>
<dbReference type="InterPro" id="IPR044294">
    <property type="entry name" value="Lipase-like"/>
</dbReference>
<gene>
    <name evidence="3" type="ORF">HBR001_LOCUS1302</name>
</gene>
<dbReference type="AlphaFoldDB" id="A0AAV0T648"/>
<comment type="caution">
    <text evidence="3">The sequence shown here is derived from an EMBL/GenBank/DDBJ whole genome shotgun (WGS) entry which is preliminary data.</text>
</comment>
<evidence type="ECO:0000259" key="2">
    <source>
        <dbReference type="Pfam" id="PF05057"/>
    </source>
</evidence>
<feature type="region of interest" description="Disordered" evidence="1">
    <location>
        <begin position="406"/>
        <end position="448"/>
    </location>
</feature>
<protein>
    <recommendedName>
        <fullName evidence="2">DUF676 domain-containing protein</fullName>
    </recommendedName>
</protein>